<dbReference type="AlphaFoldDB" id="A0A4Y7U3Z1"/>
<dbReference type="Proteomes" id="UP000298340">
    <property type="component" value="Unassembled WGS sequence"/>
</dbReference>
<name>A0A4Y7U3Z1_9FLAO</name>
<evidence type="ECO:0008006" key="3">
    <source>
        <dbReference type="Google" id="ProtNLM"/>
    </source>
</evidence>
<sequence>KVTAKISYYDSTTPYYGGIPKQLEVFTTEGLRRKRATSINTTTAEVTQIKNYSAADKIAVTDIVYDTYGNLLKMTGPANYKGQHMTLEYAYDADNHQFMTEIKDAFGYQNKMEFDYRFAAPIKAIDRNDQI</sequence>
<comment type="caution">
    <text evidence="1">The sequence shown here is derived from an EMBL/GenBank/DDBJ whole genome shotgun (WGS) entry which is preliminary data.</text>
</comment>
<reference evidence="1 2" key="1">
    <citation type="journal article" date="2018" name="Syst. Appl. Microbiol.">
        <title>Flavobacterium circumlabens sp. nov. and Flavobacterium cupreum sp. nov., two psychrotrophic species isolated from Antarctic environmental samples.</title>
        <authorList>
            <person name="Kralova S."/>
            <person name="Busse H.J."/>
            <person name="Svec P."/>
            <person name="Maslanova I."/>
            <person name="Stankova E."/>
            <person name="Bartak M."/>
            <person name="Sedlacek I."/>
        </authorList>
    </citation>
    <scope>NUCLEOTIDE SEQUENCE [LARGE SCALE GENOMIC DNA]</scope>
    <source>
        <strain evidence="1 2">CCM 8828</strain>
    </source>
</reference>
<dbReference type="RefSeq" id="WP_170208131.1">
    <property type="nucleotide sequence ID" value="NZ_QWDN01000528.1"/>
</dbReference>
<accession>A0A4Y7U3Z1</accession>
<dbReference type="EMBL" id="QWDN01000528">
    <property type="protein sequence ID" value="TEB41135.1"/>
    <property type="molecule type" value="Genomic_DNA"/>
</dbReference>
<protein>
    <recommendedName>
        <fullName evidence="3">Type IV secretion protein Rhs</fullName>
    </recommendedName>
</protein>
<evidence type="ECO:0000313" key="2">
    <source>
        <dbReference type="Proteomes" id="UP000298340"/>
    </source>
</evidence>
<evidence type="ECO:0000313" key="1">
    <source>
        <dbReference type="EMBL" id="TEB41135.1"/>
    </source>
</evidence>
<feature type="non-terminal residue" evidence="1">
    <location>
        <position position="1"/>
    </location>
</feature>
<gene>
    <name evidence="1" type="ORF">D0809_27060</name>
</gene>
<organism evidence="1 2">
    <name type="scientific">Flavobacterium circumlabens</name>
    <dbReference type="NCBI Taxonomy" id="2133765"/>
    <lineage>
        <taxon>Bacteria</taxon>
        <taxon>Pseudomonadati</taxon>
        <taxon>Bacteroidota</taxon>
        <taxon>Flavobacteriia</taxon>
        <taxon>Flavobacteriales</taxon>
        <taxon>Flavobacteriaceae</taxon>
        <taxon>Flavobacterium</taxon>
    </lineage>
</organism>
<feature type="non-terminal residue" evidence="1">
    <location>
        <position position="131"/>
    </location>
</feature>
<proteinExistence type="predicted"/>